<keyword evidence="2" id="KW-1185">Reference proteome</keyword>
<dbReference type="EMBL" id="AFEU01000002">
    <property type="protein sequence ID" value="EIJ80661.1"/>
    <property type="molecule type" value="Genomic_DNA"/>
</dbReference>
<sequence>MNYTSGMEKAMQAAHGVGYEVYCRKRDVRMRIEKKREKEYIKSQRMVADLVRKFHF</sequence>
<protein>
    <submittedName>
        <fullName evidence="1">Uncharacterized protein</fullName>
    </submittedName>
</protein>
<evidence type="ECO:0000313" key="2">
    <source>
        <dbReference type="Proteomes" id="UP000010523"/>
    </source>
</evidence>
<evidence type="ECO:0000313" key="1">
    <source>
        <dbReference type="EMBL" id="EIJ80661.1"/>
    </source>
</evidence>
<dbReference type="Pfam" id="PF26149">
    <property type="entry name" value="YuzK"/>
    <property type="match status" value="1"/>
</dbReference>
<dbReference type="STRING" id="997296.PB1_09882"/>
<organism evidence="1 2">
    <name type="scientific">Bacillus methanolicus PB1</name>
    <dbReference type="NCBI Taxonomy" id="997296"/>
    <lineage>
        <taxon>Bacteria</taxon>
        <taxon>Bacillati</taxon>
        <taxon>Bacillota</taxon>
        <taxon>Bacilli</taxon>
        <taxon>Bacillales</taxon>
        <taxon>Bacillaceae</taxon>
        <taxon>Bacillus</taxon>
    </lineage>
</organism>
<dbReference type="eggNOG" id="ENOG50303WI">
    <property type="taxonomic scope" value="Bacteria"/>
</dbReference>
<gene>
    <name evidence="1" type="ORF">PB1_09882</name>
</gene>
<comment type="caution">
    <text evidence="1">The sequence shown here is derived from an EMBL/GenBank/DDBJ whole genome shotgun (WGS) entry which is preliminary data.</text>
</comment>
<dbReference type="AlphaFoldDB" id="I3E2E0"/>
<accession>I3E2E0</accession>
<dbReference type="PATRIC" id="fig|997296.3.peg.2093"/>
<name>I3E2E0_BACMT</name>
<dbReference type="InterPro" id="IPR058676">
    <property type="entry name" value="YuzK"/>
</dbReference>
<reference evidence="1 2" key="1">
    <citation type="journal article" date="2012" name="Appl. Environ. Microbiol.">
        <title>Genome Sequence of Thermotolerant Bacillus methanolicus: Features and Regulation Related to Methylotrophy and Production of L-Lysine and L-Glutamate from Methanol.</title>
        <authorList>
            <person name="Heggeset T.M."/>
            <person name="Krog A."/>
            <person name="Balzer S."/>
            <person name="Wentzel A."/>
            <person name="Ellingsen T.E."/>
            <person name="Brautaset T."/>
        </authorList>
    </citation>
    <scope>NUCLEOTIDE SEQUENCE [LARGE SCALE GENOMIC DNA]</scope>
    <source>
        <strain evidence="1 2">PB1</strain>
    </source>
</reference>
<proteinExistence type="predicted"/>
<dbReference type="Proteomes" id="UP000010523">
    <property type="component" value="Unassembled WGS sequence"/>
</dbReference>